<feature type="transmembrane region" description="Helical" evidence="6">
    <location>
        <begin position="326"/>
        <end position="357"/>
    </location>
</feature>
<feature type="transmembrane region" description="Helical" evidence="6">
    <location>
        <begin position="238"/>
        <end position="259"/>
    </location>
</feature>
<evidence type="ECO:0000256" key="3">
    <source>
        <dbReference type="ARBA" id="ARBA00022692"/>
    </source>
</evidence>
<feature type="transmembrane region" description="Helical" evidence="6">
    <location>
        <begin position="47"/>
        <end position="65"/>
    </location>
</feature>
<evidence type="ECO:0000256" key="6">
    <source>
        <dbReference type="SAM" id="Phobius"/>
    </source>
</evidence>
<dbReference type="GO" id="GO:0016020">
    <property type="term" value="C:membrane"/>
    <property type="evidence" value="ECO:0007669"/>
    <property type="project" value="UniProtKB-SubCell"/>
</dbReference>
<accession>R4V2C2</accession>
<evidence type="ECO:0000256" key="4">
    <source>
        <dbReference type="ARBA" id="ARBA00022989"/>
    </source>
</evidence>
<keyword evidence="4 6" id="KW-1133">Transmembrane helix</keyword>
<comment type="similarity">
    <text evidence="2">Belongs to the autoinducer-2 exporter (AI-2E) (TC 2.A.86) family.</text>
</comment>
<dbReference type="Proteomes" id="UP000017881">
    <property type="component" value="Chromosome"/>
</dbReference>
<sequence>MMDPPAALNRGVGYPRPMNDALRIYRAGLGLALVVFTGLLIYWLQPILTPFIAGALLAYLGDPLARRLQRLGLNRMIATSIVFLLLFSVLAAGVLMLIPLVGRQIDTLQSQLPGMLTWAQETGLPWLEQTFGIDFGTVDLAALRNAISEHWQSTGNVAAEVVGRISRSGMAVAGAIATLALTPVVAFYLLRDWDRVLAALLRTVPPSWRATTAQLAAECDEVVGAFVRGQLLVMISLGLFYAFGLWLVGLQLGILIGLLSGLAAIVPYLGFIVGIAAATAAVIVQYSDWLIPLLLVWVVFGAGQALESVAFTPLFVGDRIGLHPVAVIFAVLAGGQLFGFVGVLLALPIAAVVVVLLRHAHAFVTG</sequence>
<evidence type="ECO:0000256" key="5">
    <source>
        <dbReference type="ARBA" id="ARBA00023136"/>
    </source>
</evidence>
<dbReference type="Pfam" id="PF01594">
    <property type="entry name" value="AI-2E_transport"/>
    <property type="match status" value="1"/>
</dbReference>
<evidence type="ECO:0000256" key="2">
    <source>
        <dbReference type="ARBA" id="ARBA00009773"/>
    </source>
</evidence>
<proteinExistence type="inferred from homology"/>
<dbReference type="RefSeq" id="WP_016352496.1">
    <property type="nucleotide sequence ID" value="NC_021291.1"/>
</dbReference>
<dbReference type="eggNOG" id="COG0628">
    <property type="taxonomic scope" value="Bacteria"/>
</dbReference>
<name>R4V2C2_9GAMM</name>
<gene>
    <name evidence="7" type="ORF">SPISAL_00440</name>
</gene>
<comment type="subcellular location">
    <subcellularLocation>
        <location evidence="1">Membrane</location>
        <topology evidence="1">Multi-pass membrane protein</topology>
    </subcellularLocation>
</comment>
<keyword evidence="8" id="KW-1185">Reference proteome</keyword>
<organism evidence="7 8">
    <name type="scientific">Spiribacter salinus M19-40</name>
    <dbReference type="NCBI Taxonomy" id="1260251"/>
    <lineage>
        <taxon>Bacteria</taxon>
        <taxon>Pseudomonadati</taxon>
        <taxon>Pseudomonadota</taxon>
        <taxon>Gammaproteobacteria</taxon>
        <taxon>Chromatiales</taxon>
        <taxon>Ectothiorhodospiraceae</taxon>
        <taxon>Spiribacter</taxon>
    </lineage>
</organism>
<dbReference type="PATRIC" id="fig|1260251.3.peg.88"/>
<keyword evidence="5 6" id="KW-0472">Membrane</keyword>
<dbReference type="PANTHER" id="PTHR21716">
    <property type="entry name" value="TRANSMEMBRANE PROTEIN"/>
    <property type="match status" value="1"/>
</dbReference>
<evidence type="ECO:0000256" key="1">
    <source>
        <dbReference type="ARBA" id="ARBA00004141"/>
    </source>
</evidence>
<keyword evidence="3 6" id="KW-0812">Transmembrane</keyword>
<feature type="transmembrane region" description="Helical" evidence="6">
    <location>
        <begin position="77"/>
        <end position="98"/>
    </location>
</feature>
<dbReference type="AlphaFoldDB" id="R4V2C2"/>
<reference evidence="7 8" key="1">
    <citation type="journal article" date="2013" name="Genome Announc.">
        <title>Draft Genome of Spiribacter salinus M19-40, an Abundant Gammaproteobacterium in Aquatic Hypersaline Environments.</title>
        <authorList>
            <person name="Leon M.J."/>
            <person name="Ghai R."/>
            <person name="Fernandez A.B."/>
            <person name="Sanchez-Porro C."/>
            <person name="Rodriguez-Valera F."/>
            <person name="Ventosa A."/>
        </authorList>
    </citation>
    <scope>NUCLEOTIDE SEQUENCE [LARGE SCALE GENOMIC DNA]</scope>
    <source>
        <strain evidence="7">M19-40</strain>
    </source>
</reference>
<dbReference type="PANTHER" id="PTHR21716:SF64">
    <property type="entry name" value="AI-2 TRANSPORT PROTEIN TQSA"/>
    <property type="match status" value="1"/>
</dbReference>
<evidence type="ECO:0000313" key="7">
    <source>
        <dbReference type="EMBL" id="AGM40189.1"/>
    </source>
</evidence>
<feature type="transmembrane region" description="Helical" evidence="6">
    <location>
        <begin position="170"/>
        <end position="190"/>
    </location>
</feature>
<dbReference type="GO" id="GO:0055085">
    <property type="term" value="P:transmembrane transport"/>
    <property type="evidence" value="ECO:0007669"/>
    <property type="project" value="TreeGrafter"/>
</dbReference>
<dbReference type="InterPro" id="IPR002549">
    <property type="entry name" value="AI-2E-like"/>
</dbReference>
<protein>
    <submittedName>
        <fullName evidence="7">Putative permease</fullName>
    </submittedName>
</protein>
<feature type="transmembrane region" description="Helical" evidence="6">
    <location>
        <begin position="289"/>
        <end position="306"/>
    </location>
</feature>
<dbReference type="KEGG" id="ssal:SPISAL_00440"/>
<dbReference type="EMBL" id="CP005963">
    <property type="protein sequence ID" value="AGM40189.1"/>
    <property type="molecule type" value="Genomic_DNA"/>
</dbReference>
<evidence type="ECO:0000313" key="8">
    <source>
        <dbReference type="Proteomes" id="UP000017881"/>
    </source>
</evidence>
<feature type="transmembrane region" description="Helical" evidence="6">
    <location>
        <begin position="265"/>
        <end position="284"/>
    </location>
</feature>
<dbReference type="HOGENOM" id="CLU_031275_8_0_6"/>